<proteinExistence type="predicted"/>
<name>A0ABV6PD54_9MICC</name>
<accession>A0ABV6PD54</accession>
<feature type="transmembrane region" description="Helical" evidence="1">
    <location>
        <begin position="12"/>
        <end position="35"/>
    </location>
</feature>
<reference evidence="2 3" key="1">
    <citation type="submission" date="2024-09" db="EMBL/GenBank/DDBJ databases">
        <authorList>
            <person name="Sun Q."/>
            <person name="Mori K."/>
        </authorList>
    </citation>
    <scope>NUCLEOTIDE SEQUENCE [LARGE SCALE GENOMIC DNA]</scope>
    <source>
        <strain evidence="2 3">NCAIM B.02604</strain>
    </source>
</reference>
<dbReference type="Proteomes" id="UP001589862">
    <property type="component" value="Unassembled WGS sequence"/>
</dbReference>
<evidence type="ECO:0000313" key="2">
    <source>
        <dbReference type="EMBL" id="MFC0582292.1"/>
    </source>
</evidence>
<keyword evidence="1" id="KW-0472">Membrane</keyword>
<organism evidence="2 3">
    <name type="scientific">Micrococcoides hystricis</name>
    <dbReference type="NCBI Taxonomy" id="1572761"/>
    <lineage>
        <taxon>Bacteria</taxon>
        <taxon>Bacillati</taxon>
        <taxon>Actinomycetota</taxon>
        <taxon>Actinomycetes</taxon>
        <taxon>Micrococcales</taxon>
        <taxon>Micrococcaceae</taxon>
        <taxon>Micrococcoides</taxon>
    </lineage>
</organism>
<keyword evidence="1" id="KW-1133">Transmembrane helix</keyword>
<evidence type="ECO:0000256" key="1">
    <source>
        <dbReference type="SAM" id="Phobius"/>
    </source>
</evidence>
<protein>
    <submittedName>
        <fullName evidence="2">Uncharacterized protein</fullName>
    </submittedName>
</protein>
<keyword evidence="1" id="KW-0812">Transmembrane</keyword>
<comment type="caution">
    <text evidence="2">The sequence shown here is derived from an EMBL/GenBank/DDBJ whole genome shotgun (WGS) entry which is preliminary data.</text>
</comment>
<dbReference type="EMBL" id="JBHLUB010000029">
    <property type="protein sequence ID" value="MFC0582292.1"/>
    <property type="molecule type" value="Genomic_DNA"/>
</dbReference>
<sequence>MLDRLRDIPETVWVNFALAAIFLGAALALLGYIAPWSECPEKEAGGRCPLGGREIAGIVAGIVVMLGGLTGTGYLFGWHQRLFRRG</sequence>
<feature type="transmembrane region" description="Helical" evidence="1">
    <location>
        <begin position="55"/>
        <end position="76"/>
    </location>
</feature>
<keyword evidence="3" id="KW-1185">Reference proteome</keyword>
<evidence type="ECO:0000313" key="3">
    <source>
        <dbReference type="Proteomes" id="UP001589862"/>
    </source>
</evidence>
<gene>
    <name evidence="2" type="ORF">ACFFFR_07855</name>
</gene>
<dbReference type="RefSeq" id="WP_377459339.1">
    <property type="nucleotide sequence ID" value="NZ_JBHLUB010000029.1"/>
</dbReference>